<name>A0A4C1ZRE2_EUMVA</name>
<dbReference type="STRING" id="151549.A0A4C1ZRE2"/>
<dbReference type="InterPro" id="IPR039842">
    <property type="entry name" value="TBC1D7"/>
</dbReference>
<dbReference type="AlphaFoldDB" id="A0A4C1ZRE2"/>
<evidence type="ECO:0000313" key="7">
    <source>
        <dbReference type="EMBL" id="GBP89165.1"/>
    </source>
</evidence>
<organism evidence="7 8">
    <name type="scientific">Eumeta variegata</name>
    <name type="common">Bagworm moth</name>
    <name type="synonym">Eumeta japonica</name>
    <dbReference type="NCBI Taxonomy" id="151549"/>
    <lineage>
        <taxon>Eukaryota</taxon>
        <taxon>Metazoa</taxon>
        <taxon>Ecdysozoa</taxon>
        <taxon>Arthropoda</taxon>
        <taxon>Hexapoda</taxon>
        <taxon>Insecta</taxon>
        <taxon>Pterygota</taxon>
        <taxon>Neoptera</taxon>
        <taxon>Endopterygota</taxon>
        <taxon>Lepidoptera</taxon>
        <taxon>Glossata</taxon>
        <taxon>Ditrysia</taxon>
        <taxon>Tineoidea</taxon>
        <taxon>Psychidae</taxon>
        <taxon>Oiketicinae</taxon>
        <taxon>Eumeta</taxon>
    </lineage>
</organism>
<gene>
    <name evidence="7" type="primary">Tbc1d7</name>
    <name evidence="7" type="ORF">EVAR_70208_1</name>
</gene>
<evidence type="ECO:0000256" key="4">
    <source>
        <dbReference type="ARBA" id="ARBA00023228"/>
    </source>
</evidence>
<dbReference type="GO" id="GO:0005096">
    <property type="term" value="F:GTPase activator activity"/>
    <property type="evidence" value="ECO:0007669"/>
    <property type="project" value="TreeGrafter"/>
</dbReference>
<dbReference type="PANTHER" id="PTHR13530:SF3">
    <property type="entry name" value="TBC1 DOMAIN FAMILY MEMBER 7"/>
    <property type="match status" value="1"/>
</dbReference>
<sequence>MTTDERNFRSSYYEKVGCRGVEEKKSLEILLKERPWDKVKLKQFCLRFTVPAAHRALVWKVLLGILPPYPDSHSFVAEQRAAQYADLVHALAAMALAEDEPPARRLFAMWQLERGVRTTPRLGFVVEEQIQGSVVGCMLHVNTCCRLMLARALLNCLCLLARTSHGAQATEQARCAGVGHRLSPLQPTQRRELVPATRAPCLLFGESRRDNEYKGWEVKGILRFWGGKVEESYISISEVCLRLLVDEVDAYWVAKALCTLASPAATRDLPMLQELVFSVLLKEEPVLHAHLAALGALAALPLQQWFACCFAGILDDSSLLKIWDKIVCGAHKLLAFVAVVVVCGARRALLAATSAPLALRALHQVVTYHNYSPMILFYW</sequence>
<dbReference type="InterPro" id="IPR000195">
    <property type="entry name" value="Rab-GAP-TBC_dom"/>
</dbReference>
<evidence type="ECO:0000313" key="8">
    <source>
        <dbReference type="Proteomes" id="UP000299102"/>
    </source>
</evidence>
<evidence type="ECO:0000256" key="1">
    <source>
        <dbReference type="ARBA" id="ARBA00004514"/>
    </source>
</evidence>
<dbReference type="Proteomes" id="UP000299102">
    <property type="component" value="Unassembled WGS sequence"/>
</dbReference>
<dbReference type="GO" id="GO:0005829">
    <property type="term" value="C:cytosol"/>
    <property type="evidence" value="ECO:0007669"/>
    <property type="project" value="UniProtKB-SubCell"/>
</dbReference>
<reference evidence="7 8" key="1">
    <citation type="journal article" date="2019" name="Commun. Biol.">
        <title>The bagworm genome reveals a unique fibroin gene that provides high tensile strength.</title>
        <authorList>
            <person name="Kono N."/>
            <person name="Nakamura H."/>
            <person name="Ohtoshi R."/>
            <person name="Tomita M."/>
            <person name="Numata K."/>
            <person name="Arakawa K."/>
        </authorList>
    </citation>
    <scope>NUCLEOTIDE SEQUENCE [LARGE SCALE GENOMIC DNA]</scope>
</reference>
<feature type="domain" description="Rab-GAP TBC" evidence="6">
    <location>
        <begin position="49"/>
        <end position="330"/>
    </location>
</feature>
<comment type="subcellular location">
    <subcellularLocation>
        <location evidence="1">Cytoplasm</location>
        <location evidence="1">Cytosol</location>
    </subcellularLocation>
    <subcellularLocation>
        <location evidence="2">Lysosome membrane</location>
    </subcellularLocation>
</comment>
<evidence type="ECO:0000256" key="2">
    <source>
        <dbReference type="ARBA" id="ARBA00004656"/>
    </source>
</evidence>
<evidence type="ECO:0000256" key="3">
    <source>
        <dbReference type="ARBA" id="ARBA00015455"/>
    </source>
</evidence>
<proteinExistence type="predicted"/>
<protein>
    <recommendedName>
        <fullName evidence="3">TBC1 domain family member 7</fullName>
    </recommendedName>
</protein>
<dbReference type="Pfam" id="PF00566">
    <property type="entry name" value="RabGAP-TBC"/>
    <property type="match status" value="1"/>
</dbReference>
<evidence type="ECO:0000259" key="6">
    <source>
        <dbReference type="PROSITE" id="PS50086"/>
    </source>
</evidence>
<dbReference type="OrthoDB" id="18718at2759"/>
<comment type="caution">
    <text evidence="7">The sequence shown here is derived from an EMBL/GenBank/DDBJ whole genome shotgun (WGS) entry which is preliminary data.</text>
</comment>
<dbReference type="GO" id="GO:0032007">
    <property type="term" value="P:negative regulation of TOR signaling"/>
    <property type="evidence" value="ECO:0007669"/>
    <property type="project" value="TreeGrafter"/>
</dbReference>
<dbReference type="PANTHER" id="PTHR13530">
    <property type="entry name" value="TBC1 DOMAIN FAMILY MEMBER 7"/>
    <property type="match status" value="1"/>
</dbReference>
<dbReference type="GO" id="GO:0005765">
    <property type="term" value="C:lysosomal membrane"/>
    <property type="evidence" value="ECO:0007669"/>
    <property type="project" value="UniProtKB-SubCell"/>
</dbReference>
<keyword evidence="4" id="KW-0458">Lysosome</keyword>
<keyword evidence="8" id="KW-1185">Reference proteome</keyword>
<dbReference type="Gene3D" id="1.10.472.80">
    <property type="entry name" value="Ypt/Rab-GAP domain of gyp1p, domain 3"/>
    <property type="match status" value="1"/>
</dbReference>
<dbReference type="SUPFAM" id="SSF47923">
    <property type="entry name" value="Ypt/Rab-GAP domain of gyp1p"/>
    <property type="match status" value="2"/>
</dbReference>
<evidence type="ECO:0000256" key="5">
    <source>
        <dbReference type="ARBA" id="ARBA00046045"/>
    </source>
</evidence>
<dbReference type="Gene3D" id="1.10.10.750">
    <property type="entry name" value="Ypt/Rab-GAP domain of gyp1p, domain 1"/>
    <property type="match status" value="1"/>
</dbReference>
<dbReference type="InterPro" id="IPR035969">
    <property type="entry name" value="Rab-GAP_TBC_sf"/>
</dbReference>
<dbReference type="EMBL" id="BGZK01001979">
    <property type="protein sequence ID" value="GBP89165.1"/>
    <property type="molecule type" value="Genomic_DNA"/>
</dbReference>
<accession>A0A4C1ZRE2</accession>
<dbReference type="PROSITE" id="PS50086">
    <property type="entry name" value="TBC_RABGAP"/>
    <property type="match status" value="1"/>
</dbReference>
<comment type="function">
    <text evidence="5">Non-catalytic component of the TSC-TBC complex, a multiprotein complex that acts as a negative regulator of the canonical mTORC1 complex, an evolutionarily conserved central nutrient sensor that stimulates anabolic reactions and macromolecule biosynthesis to promote cellular biomass generation and growth. The TSC-TBC complex acts as a GTPase-activating protein (GAP) for the small GTPase RHEB, a direct activator of the protein kinase activity of mTORC1. In absence of nutrients, the TSC-TBC complex inhibits mTORC1, thereby preventing phosphorylation of ribosomal protein S6 kinase (RPS6KB1 and RPS6KB2) and EIF4EBP1 (4E-BP1) by the mTORC1 signaling. The TSC-TBC complex is inactivated in response to nutrients, relieving inhibition of mTORC1.</text>
</comment>